<sequence>MVSLGKRCSTRCPKGVPDGGDLSCERVRAANLRKDTLASLEARERHQSDELPQHIATISLCLWAEHVATDKASILDEIIEYVKFLQLQVQSGSGSLCLRSFAILTVNATAFNMGYQVPSMSRLGGAATVAPLVADPLAEYSAKMPLSGGRVERGSPVLKSYKWAHIHHFLLAEPETPSANFMMPSATGGI</sequence>
<dbReference type="EMBL" id="JABFUD020000017">
    <property type="protein sequence ID" value="KAI5067415.1"/>
    <property type="molecule type" value="Genomic_DNA"/>
</dbReference>
<name>A0A9D4UGE8_ADICA</name>
<protein>
    <recommendedName>
        <fullName evidence="5">BHLH domain-containing protein</fullName>
    </recommendedName>
</protein>
<dbReference type="InterPro" id="IPR036638">
    <property type="entry name" value="HLH_DNA-bd_sf"/>
</dbReference>
<evidence type="ECO:0008006" key="5">
    <source>
        <dbReference type="Google" id="ProtNLM"/>
    </source>
</evidence>
<accession>A0A9D4UGE8</accession>
<keyword evidence="2" id="KW-0804">Transcription</keyword>
<evidence type="ECO:0000313" key="4">
    <source>
        <dbReference type="Proteomes" id="UP000886520"/>
    </source>
</evidence>
<dbReference type="GO" id="GO:0046983">
    <property type="term" value="F:protein dimerization activity"/>
    <property type="evidence" value="ECO:0007669"/>
    <property type="project" value="InterPro"/>
</dbReference>
<evidence type="ECO:0000256" key="1">
    <source>
        <dbReference type="ARBA" id="ARBA00023015"/>
    </source>
</evidence>
<keyword evidence="4" id="KW-1185">Reference proteome</keyword>
<dbReference type="AlphaFoldDB" id="A0A9D4UGE8"/>
<gene>
    <name evidence="3" type="ORF">GOP47_0017943</name>
</gene>
<evidence type="ECO:0000256" key="2">
    <source>
        <dbReference type="ARBA" id="ARBA00023163"/>
    </source>
</evidence>
<dbReference type="Gene3D" id="4.10.280.10">
    <property type="entry name" value="Helix-loop-helix DNA-binding domain"/>
    <property type="match status" value="1"/>
</dbReference>
<dbReference type="OrthoDB" id="690068at2759"/>
<organism evidence="3 4">
    <name type="scientific">Adiantum capillus-veneris</name>
    <name type="common">Maidenhair fern</name>
    <dbReference type="NCBI Taxonomy" id="13818"/>
    <lineage>
        <taxon>Eukaryota</taxon>
        <taxon>Viridiplantae</taxon>
        <taxon>Streptophyta</taxon>
        <taxon>Embryophyta</taxon>
        <taxon>Tracheophyta</taxon>
        <taxon>Polypodiopsida</taxon>
        <taxon>Polypodiidae</taxon>
        <taxon>Polypodiales</taxon>
        <taxon>Pteridineae</taxon>
        <taxon>Pteridaceae</taxon>
        <taxon>Vittarioideae</taxon>
        <taxon>Adiantum</taxon>
    </lineage>
</organism>
<keyword evidence="1" id="KW-0805">Transcription regulation</keyword>
<dbReference type="Proteomes" id="UP000886520">
    <property type="component" value="Chromosome 17"/>
</dbReference>
<dbReference type="InterPro" id="IPR045239">
    <property type="entry name" value="bHLH95_bHLH"/>
</dbReference>
<dbReference type="SUPFAM" id="SSF47459">
    <property type="entry name" value="HLH, helix-loop-helix DNA-binding domain"/>
    <property type="match status" value="1"/>
</dbReference>
<reference evidence="3" key="1">
    <citation type="submission" date="2021-01" db="EMBL/GenBank/DDBJ databases">
        <title>Adiantum capillus-veneris genome.</title>
        <authorList>
            <person name="Fang Y."/>
            <person name="Liao Q."/>
        </authorList>
    </citation>
    <scope>NUCLEOTIDE SEQUENCE</scope>
    <source>
        <strain evidence="3">H3</strain>
        <tissue evidence="3">Leaf</tissue>
    </source>
</reference>
<proteinExistence type="predicted"/>
<comment type="caution">
    <text evidence="3">The sequence shown here is derived from an EMBL/GenBank/DDBJ whole genome shotgun (WGS) entry which is preliminary data.</text>
</comment>
<evidence type="ECO:0000313" key="3">
    <source>
        <dbReference type="EMBL" id="KAI5067415.1"/>
    </source>
</evidence>
<dbReference type="CDD" id="cd11393">
    <property type="entry name" value="bHLH_AtbHLH_like"/>
    <property type="match status" value="1"/>
</dbReference>